<dbReference type="GO" id="GO:0000209">
    <property type="term" value="P:protein polyubiquitination"/>
    <property type="evidence" value="ECO:0007669"/>
    <property type="project" value="InterPro"/>
</dbReference>
<keyword evidence="3" id="KW-0808">Transferase</keyword>
<dbReference type="EC" id="2.3.2.26" evidence="2"/>
<dbReference type="SUPFAM" id="SSF56204">
    <property type="entry name" value="Hect, E3 ligase catalytic domain"/>
    <property type="match status" value="1"/>
</dbReference>
<protein>
    <recommendedName>
        <fullName evidence="2">HECT-type E3 ubiquitin transferase</fullName>
        <ecNumber evidence="2">2.3.2.26</ecNumber>
    </recommendedName>
</protein>
<evidence type="ECO:0000256" key="2">
    <source>
        <dbReference type="ARBA" id="ARBA00012485"/>
    </source>
</evidence>
<feature type="domain" description="HECT" evidence="7">
    <location>
        <begin position="885"/>
        <end position="1255"/>
    </location>
</feature>
<keyword evidence="4 5" id="KW-0833">Ubl conjugation pathway</keyword>
<sequence length="1255" mass="141729">MTGIPLPGYSIDEDREWSALWSVAEFPRVPIDAPKELRDLVVDVSDPKRIYTIHRAHRRHQIHGLVERFIAQVRFGCQNKHCNVPTCFSCRKRVANGVPVRRYNSTSARSLAVFLATQDDPEHNLCPSPSAAKPITVSKKISVRQTRAVEEVQGASESIPSKGLGGHVPAPDEPMSSNSNLETLPSQAMEKPARMDHRSFIQNVINTIAFKMVEWVTPQQFLTDPGTSNANQNTLPDYLEPPEAPTMQTVCKGIVVDGVENQPNPDEENGPKPEQEACETKKGRSLSDTSLQAPSAEPVEPTVRRRSSSSKRAMLGTNVSMDASPDLLHLSRDRLPPELVRKLSSQRSPLNNVRPTAPPFSPEAYTMPTPTIQAKTHDSGTKISSQTNKPVQVIQSEMHQQPNTAKPPKLKTIENAFDQPGQPRLPQSLSHMTFEAIQFICDIQDDDWNSEVFSHSFYPPAVFNVDFHPWTRRSLHNTPSGYPASLRRQWRMFCEQAIFDVIRNPVKLLKTFTHPHQRSWCSGEVRYAMLRLTRAAPSLVLEALWGAMETVYLPPDEVIYKSDASRRCTPVGEALPDNKAVFIINICFHALVAVVPLLPEGVTLEVMRRVCLVRAKGLVYDQSIEDDWPSLCARYEDAFTNVLALRLARRVFTAIPTRQAFAESRKTLRQYDGRAAPGEDILAMIRLFQTSQPNIPHGVESSEGSLTMVPVEVTYLVIQWARTVLMNEWDGSSEVPKNGPVGGALAMIDALYKQRDMPVKRSFFETPFMTDRLNSVEMPSEWFRFEPNRKTTHLLDYPYLFNATFLVTFFRSINYFRMNEAYETAKAKKGFMQWTTKDGNLINDAKVMVRLERGLHLATMEFLVLRIRRDNILADAFDSLWHREKRELLKPLKVRIHENGVDGHGHNLEAQDDGGVQQEFFRLAMAEALNPDSGLFTQNTRTKMSWFKPNSPEPLWRFELIGMLVSLAVYNGLTLPVTFPKALYRKLLGVDVSQPKDIEDGWPEFAAGFGHIRQWDESEGSVEDIFGLNYEFSADNFGKQITRWMRSHISASHFDHENDVPPPAWPQFGTPHASVIYNDDAPPVTGENRESYIKDYIYYLTDISIRPQFEAFEQGFYSVVGRRSINVLVDAGTLQSIIEGVQSISVVDWRRITQYDGYTNSCSTINDFWNIVSSYSDAKKKKLLQFVTASERVPVGGMTEGGFTFVIQKNGVNDESLPSSSTCYGILLLPVYNSMGKMREKLDLALENTEGFGMP</sequence>
<feature type="region of interest" description="Disordered" evidence="6">
    <location>
        <begin position="224"/>
        <end position="244"/>
    </location>
</feature>
<dbReference type="SMART" id="SM00119">
    <property type="entry name" value="HECTc"/>
    <property type="match status" value="1"/>
</dbReference>
<dbReference type="Gene3D" id="6.10.130.10">
    <property type="entry name" value="Ubiquitin-protein ligase E3A, N-terminal zinc-binding domain (AZUL)"/>
    <property type="match status" value="1"/>
</dbReference>
<evidence type="ECO:0000256" key="3">
    <source>
        <dbReference type="ARBA" id="ARBA00022679"/>
    </source>
</evidence>
<dbReference type="Pfam" id="PF16558">
    <property type="entry name" value="AZUL"/>
    <property type="match status" value="1"/>
</dbReference>
<proteinExistence type="predicted"/>
<dbReference type="Gene3D" id="3.30.2410.10">
    <property type="entry name" value="Hect, E3 ligase catalytic domain"/>
    <property type="match status" value="1"/>
</dbReference>
<evidence type="ECO:0000256" key="6">
    <source>
        <dbReference type="SAM" id="MobiDB-lite"/>
    </source>
</evidence>
<evidence type="ECO:0000313" key="8">
    <source>
        <dbReference type="EMBL" id="KAG9246632.1"/>
    </source>
</evidence>
<evidence type="ECO:0000259" key="7">
    <source>
        <dbReference type="PROSITE" id="PS50237"/>
    </source>
</evidence>
<dbReference type="Pfam" id="PF00632">
    <property type="entry name" value="HECT"/>
    <property type="match status" value="1"/>
</dbReference>
<reference evidence="8" key="1">
    <citation type="journal article" date="2021" name="IMA Fungus">
        <title>Genomic characterization of three marine fungi, including Emericellopsis atlantica sp. nov. with signatures of a generalist lifestyle and marine biomass degradation.</title>
        <authorList>
            <person name="Hagestad O.C."/>
            <person name="Hou L."/>
            <person name="Andersen J.H."/>
            <person name="Hansen E.H."/>
            <person name="Altermark B."/>
            <person name="Li C."/>
            <person name="Kuhnert E."/>
            <person name="Cox R.J."/>
            <person name="Crous P.W."/>
            <person name="Spatafora J.W."/>
            <person name="Lail K."/>
            <person name="Amirebrahimi M."/>
            <person name="Lipzen A."/>
            <person name="Pangilinan J."/>
            <person name="Andreopoulos W."/>
            <person name="Hayes R.D."/>
            <person name="Ng V."/>
            <person name="Grigoriev I.V."/>
            <person name="Jackson S.A."/>
            <person name="Sutton T.D.S."/>
            <person name="Dobson A.D.W."/>
            <person name="Rama T."/>
        </authorList>
    </citation>
    <scope>NUCLEOTIDE SEQUENCE</scope>
    <source>
        <strain evidence="8">TRa3180A</strain>
    </source>
</reference>
<feature type="region of interest" description="Disordered" evidence="6">
    <location>
        <begin position="151"/>
        <end position="182"/>
    </location>
</feature>
<dbReference type="FunFam" id="3.30.2410.10:FF:000003">
    <property type="entry name" value="probable E3 ubiquitin-protein ligase HERC4 isoform X1"/>
    <property type="match status" value="1"/>
</dbReference>
<dbReference type="InterPro" id="IPR044611">
    <property type="entry name" value="E3A/B/C-like"/>
</dbReference>
<organism evidence="8 9">
    <name type="scientific">Calycina marina</name>
    <dbReference type="NCBI Taxonomy" id="1763456"/>
    <lineage>
        <taxon>Eukaryota</taxon>
        <taxon>Fungi</taxon>
        <taxon>Dikarya</taxon>
        <taxon>Ascomycota</taxon>
        <taxon>Pezizomycotina</taxon>
        <taxon>Leotiomycetes</taxon>
        <taxon>Helotiales</taxon>
        <taxon>Pezizellaceae</taxon>
        <taxon>Calycina</taxon>
    </lineage>
</organism>
<dbReference type="Gene3D" id="3.90.1750.10">
    <property type="entry name" value="Hect, E3 ligase catalytic domains"/>
    <property type="match status" value="1"/>
</dbReference>
<feature type="active site" description="Glycyl thioester intermediate" evidence="5">
    <location>
        <position position="1223"/>
    </location>
</feature>
<dbReference type="AlphaFoldDB" id="A0A9P7Z7Q1"/>
<feature type="compositionally biased region" description="Basic and acidic residues" evidence="6">
    <location>
        <begin position="269"/>
        <end position="282"/>
    </location>
</feature>
<evidence type="ECO:0000256" key="5">
    <source>
        <dbReference type="PROSITE-ProRule" id="PRU00104"/>
    </source>
</evidence>
<dbReference type="PANTHER" id="PTHR45700">
    <property type="entry name" value="UBIQUITIN-PROTEIN LIGASE E3C"/>
    <property type="match status" value="1"/>
</dbReference>
<comment type="caution">
    <text evidence="8">The sequence shown here is derived from an EMBL/GenBank/DDBJ whole genome shotgun (WGS) entry which is preliminary data.</text>
</comment>
<name>A0A9P7Z7Q1_9HELO</name>
<evidence type="ECO:0000256" key="1">
    <source>
        <dbReference type="ARBA" id="ARBA00000885"/>
    </source>
</evidence>
<dbReference type="PANTHER" id="PTHR45700:SF8">
    <property type="entry name" value="HECT-TYPE E3 UBIQUITIN TRANSFERASE"/>
    <property type="match status" value="1"/>
</dbReference>
<dbReference type="EMBL" id="MU253797">
    <property type="protein sequence ID" value="KAG9246632.1"/>
    <property type="molecule type" value="Genomic_DNA"/>
</dbReference>
<dbReference type="OrthoDB" id="5981550at2759"/>
<gene>
    <name evidence="8" type="ORF">BJ878DRAFT_269467</name>
</gene>
<dbReference type="InterPro" id="IPR035983">
    <property type="entry name" value="Hect_E3_ubiquitin_ligase"/>
</dbReference>
<dbReference type="InterPro" id="IPR000569">
    <property type="entry name" value="HECT_dom"/>
</dbReference>
<feature type="compositionally biased region" description="Polar residues" evidence="6">
    <location>
        <begin position="224"/>
        <end position="235"/>
    </location>
</feature>
<evidence type="ECO:0000313" key="9">
    <source>
        <dbReference type="Proteomes" id="UP000887226"/>
    </source>
</evidence>
<feature type="region of interest" description="Disordered" evidence="6">
    <location>
        <begin position="344"/>
        <end position="364"/>
    </location>
</feature>
<accession>A0A9P7Z7Q1</accession>
<feature type="region of interest" description="Disordered" evidence="6">
    <location>
        <begin position="258"/>
        <end position="320"/>
    </location>
</feature>
<dbReference type="InterPro" id="IPR042556">
    <property type="entry name" value="AZUL_sf"/>
</dbReference>
<evidence type="ECO:0000256" key="4">
    <source>
        <dbReference type="ARBA" id="ARBA00022786"/>
    </source>
</evidence>
<keyword evidence="9" id="KW-1185">Reference proteome</keyword>
<feature type="compositionally biased region" description="Polar residues" evidence="6">
    <location>
        <begin position="344"/>
        <end position="354"/>
    </location>
</feature>
<comment type="catalytic activity">
    <reaction evidence="1">
        <text>S-ubiquitinyl-[E2 ubiquitin-conjugating enzyme]-L-cysteine + [acceptor protein]-L-lysine = [E2 ubiquitin-conjugating enzyme]-L-cysteine + N(6)-ubiquitinyl-[acceptor protein]-L-lysine.</text>
        <dbReference type="EC" id="2.3.2.26"/>
    </reaction>
</comment>
<dbReference type="Gene3D" id="3.30.2160.10">
    <property type="entry name" value="Hect, E3 ligase catalytic domain"/>
    <property type="match status" value="1"/>
</dbReference>
<dbReference type="GO" id="GO:0061630">
    <property type="term" value="F:ubiquitin protein ligase activity"/>
    <property type="evidence" value="ECO:0007669"/>
    <property type="project" value="UniProtKB-EC"/>
</dbReference>
<dbReference type="PROSITE" id="PS50237">
    <property type="entry name" value="HECT"/>
    <property type="match status" value="1"/>
</dbReference>
<dbReference type="InterPro" id="IPR032353">
    <property type="entry name" value="AZUL"/>
</dbReference>
<dbReference type="Proteomes" id="UP000887226">
    <property type="component" value="Unassembled WGS sequence"/>
</dbReference>